<feature type="compositionally biased region" description="Acidic residues" evidence="1">
    <location>
        <begin position="11"/>
        <end position="20"/>
    </location>
</feature>
<dbReference type="OrthoDB" id="9634519at2759"/>
<reference evidence="2" key="1">
    <citation type="submission" date="2025-08" db="UniProtKB">
        <authorList>
            <consortium name="RefSeq"/>
        </authorList>
    </citation>
    <scope>IDENTIFICATION</scope>
    <source>
        <tissue evidence="2">Leukocyte</tissue>
    </source>
</reference>
<dbReference type="RefSeq" id="XP_020033200.1">
    <property type="nucleotide sequence ID" value="XM_020177611.1"/>
</dbReference>
<sequence>MPGKLLWGDIMELEAPLEESENQKKERQKTDRRKSRHHCDSDEKTETRENGVTDDLDAPKPKKAKMKEKLNGDTEEGYNRLSDEFSSSHKSRRKDLSNGDIDEYEKKSKRVSSLESSHKSSENKVEEVWILLFCI</sequence>
<feature type="compositionally biased region" description="Basic and acidic residues" evidence="1">
    <location>
        <begin position="38"/>
        <end position="51"/>
    </location>
</feature>
<dbReference type="KEGG" id="ccan:109695229"/>
<organism evidence="2">
    <name type="scientific">Castor canadensis</name>
    <name type="common">American beaver</name>
    <dbReference type="NCBI Taxonomy" id="51338"/>
    <lineage>
        <taxon>Eukaryota</taxon>
        <taxon>Metazoa</taxon>
        <taxon>Chordata</taxon>
        <taxon>Craniata</taxon>
        <taxon>Vertebrata</taxon>
        <taxon>Euteleostomi</taxon>
        <taxon>Mammalia</taxon>
        <taxon>Eutheria</taxon>
        <taxon>Euarchontoglires</taxon>
        <taxon>Glires</taxon>
        <taxon>Rodentia</taxon>
        <taxon>Castorimorpha</taxon>
        <taxon>Castoridae</taxon>
        <taxon>Castor</taxon>
    </lineage>
</organism>
<feature type="region of interest" description="Disordered" evidence="1">
    <location>
        <begin position="1"/>
        <end position="124"/>
    </location>
</feature>
<name>A0A8B7VS26_CASCN</name>
<evidence type="ECO:0000256" key="1">
    <source>
        <dbReference type="SAM" id="MobiDB-lite"/>
    </source>
</evidence>
<evidence type="ECO:0000313" key="2">
    <source>
        <dbReference type="RefSeq" id="XP_020033200.1"/>
    </source>
</evidence>
<gene>
    <name evidence="2" type="primary">LOC109695229</name>
</gene>
<dbReference type="AlphaFoldDB" id="A0A8B7VS26"/>
<proteinExistence type="predicted"/>
<accession>A0A8B7VS26</accession>
<feature type="compositionally biased region" description="Basic and acidic residues" evidence="1">
    <location>
        <begin position="67"/>
        <end position="87"/>
    </location>
</feature>
<protein>
    <submittedName>
        <fullName evidence="2">ATP-dependent RNA helicase DDX50-like</fullName>
    </submittedName>
</protein>